<dbReference type="Proteomes" id="UP000799754">
    <property type="component" value="Unassembled WGS sequence"/>
</dbReference>
<evidence type="ECO:0000313" key="2">
    <source>
        <dbReference type="Proteomes" id="UP000799754"/>
    </source>
</evidence>
<dbReference type="EMBL" id="MU006721">
    <property type="protein sequence ID" value="KAF2626450.1"/>
    <property type="molecule type" value="Genomic_DNA"/>
</dbReference>
<comment type="caution">
    <text evidence="1">The sequence shown here is derived from an EMBL/GenBank/DDBJ whole genome shotgun (WGS) entry which is preliminary data.</text>
</comment>
<organism evidence="1 2">
    <name type="scientific">Macroventuria anomochaeta</name>
    <dbReference type="NCBI Taxonomy" id="301207"/>
    <lineage>
        <taxon>Eukaryota</taxon>
        <taxon>Fungi</taxon>
        <taxon>Dikarya</taxon>
        <taxon>Ascomycota</taxon>
        <taxon>Pezizomycotina</taxon>
        <taxon>Dothideomycetes</taxon>
        <taxon>Pleosporomycetidae</taxon>
        <taxon>Pleosporales</taxon>
        <taxon>Pleosporineae</taxon>
        <taxon>Didymellaceae</taxon>
        <taxon>Macroventuria</taxon>
    </lineage>
</organism>
<keyword evidence="2" id="KW-1185">Reference proteome</keyword>
<proteinExistence type="predicted"/>
<gene>
    <name evidence="1" type="ORF">BU25DRAFT_99596</name>
</gene>
<sequence length="138" mass="15889">MRPFARFLLLRAPALFTKRRCLLPSNQVPISTIHKPTNRTPLEPWLRSYRRPSIVSRCLELHHAGSSPPDVPAHLQPQLLESLPIRLHRRAPTLLENSRRFTASSIRPTPAHSTARPMILQEQLRFRSGYTSCHSFEV</sequence>
<evidence type="ECO:0000313" key="1">
    <source>
        <dbReference type="EMBL" id="KAF2626450.1"/>
    </source>
</evidence>
<name>A0ACB6RWQ7_9PLEO</name>
<reference evidence="1" key="1">
    <citation type="journal article" date="2020" name="Stud. Mycol.">
        <title>101 Dothideomycetes genomes: a test case for predicting lifestyles and emergence of pathogens.</title>
        <authorList>
            <person name="Haridas S."/>
            <person name="Albert R."/>
            <person name="Binder M."/>
            <person name="Bloem J."/>
            <person name="Labutti K."/>
            <person name="Salamov A."/>
            <person name="Andreopoulos B."/>
            <person name="Baker S."/>
            <person name="Barry K."/>
            <person name="Bills G."/>
            <person name="Bluhm B."/>
            <person name="Cannon C."/>
            <person name="Castanera R."/>
            <person name="Culley D."/>
            <person name="Daum C."/>
            <person name="Ezra D."/>
            <person name="Gonzalez J."/>
            <person name="Henrissat B."/>
            <person name="Kuo A."/>
            <person name="Liang C."/>
            <person name="Lipzen A."/>
            <person name="Lutzoni F."/>
            <person name="Magnuson J."/>
            <person name="Mondo S."/>
            <person name="Nolan M."/>
            <person name="Ohm R."/>
            <person name="Pangilinan J."/>
            <person name="Park H.-J."/>
            <person name="Ramirez L."/>
            <person name="Alfaro M."/>
            <person name="Sun H."/>
            <person name="Tritt A."/>
            <person name="Yoshinaga Y."/>
            <person name="Zwiers L.-H."/>
            <person name="Turgeon B."/>
            <person name="Goodwin S."/>
            <person name="Spatafora J."/>
            <person name="Crous P."/>
            <person name="Grigoriev I."/>
        </authorList>
    </citation>
    <scope>NUCLEOTIDE SEQUENCE</scope>
    <source>
        <strain evidence="1">CBS 525.71</strain>
    </source>
</reference>
<accession>A0ACB6RWQ7</accession>
<protein>
    <submittedName>
        <fullName evidence="1">Uncharacterized protein</fullName>
    </submittedName>
</protein>